<keyword evidence="1" id="KW-0732">Signal</keyword>
<accession>A0A3M7QNZ8</accession>
<reference evidence="2 3" key="1">
    <citation type="journal article" date="2018" name="Sci. Rep.">
        <title>Genomic signatures of local adaptation to the degree of environmental predictability in rotifers.</title>
        <authorList>
            <person name="Franch-Gras L."/>
            <person name="Hahn C."/>
            <person name="Garcia-Roger E.M."/>
            <person name="Carmona M.J."/>
            <person name="Serra M."/>
            <person name="Gomez A."/>
        </authorList>
    </citation>
    <scope>NUCLEOTIDE SEQUENCE [LARGE SCALE GENOMIC DNA]</scope>
    <source>
        <strain evidence="2">HYR1</strain>
    </source>
</reference>
<gene>
    <name evidence="2" type="ORF">BpHYR1_039173</name>
</gene>
<protein>
    <submittedName>
        <fullName evidence="2">Uncharacterized protein</fullName>
    </submittedName>
</protein>
<name>A0A3M7QNZ8_BRAPC</name>
<sequence>MNFKIQILNFFILFLLANQAESIRRGRYRIRSRLRDPTNDAISTLSLKDKQDVLMKAAPNNPTSKFHSDNPEPMPFKRTLLSNEEFQTKVLDLLEDIRNLSLDNFGRDFAWVAIELNRNIA</sequence>
<comment type="caution">
    <text evidence="2">The sequence shown here is derived from an EMBL/GenBank/DDBJ whole genome shotgun (WGS) entry which is preliminary data.</text>
</comment>
<feature type="signal peptide" evidence="1">
    <location>
        <begin position="1"/>
        <end position="22"/>
    </location>
</feature>
<organism evidence="2 3">
    <name type="scientific">Brachionus plicatilis</name>
    <name type="common">Marine rotifer</name>
    <name type="synonym">Brachionus muelleri</name>
    <dbReference type="NCBI Taxonomy" id="10195"/>
    <lineage>
        <taxon>Eukaryota</taxon>
        <taxon>Metazoa</taxon>
        <taxon>Spiralia</taxon>
        <taxon>Gnathifera</taxon>
        <taxon>Rotifera</taxon>
        <taxon>Eurotatoria</taxon>
        <taxon>Monogononta</taxon>
        <taxon>Pseudotrocha</taxon>
        <taxon>Ploima</taxon>
        <taxon>Brachionidae</taxon>
        <taxon>Brachionus</taxon>
    </lineage>
</organism>
<evidence type="ECO:0000313" key="3">
    <source>
        <dbReference type="Proteomes" id="UP000276133"/>
    </source>
</evidence>
<dbReference type="EMBL" id="REGN01005611">
    <property type="protein sequence ID" value="RNA12801.1"/>
    <property type="molecule type" value="Genomic_DNA"/>
</dbReference>
<feature type="chain" id="PRO_5018118248" evidence="1">
    <location>
        <begin position="23"/>
        <end position="121"/>
    </location>
</feature>
<dbReference type="AlphaFoldDB" id="A0A3M7QNZ8"/>
<evidence type="ECO:0000256" key="1">
    <source>
        <dbReference type="SAM" id="SignalP"/>
    </source>
</evidence>
<keyword evidence="3" id="KW-1185">Reference proteome</keyword>
<evidence type="ECO:0000313" key="2">
    <source>
        <dbReference type="EMBL" id="RNA12801.1"/>
    </source>
</evidence>
<proteinExistence type="predicted"/>
<dbReference type="Proteomes" id="UP000276133">
    <property type="component" value="Unassembled WGS sequence"/>
</dbReference>